<dbReference type="Pfam" id="PF00293">
    <property type="entry name" value="NUDIX"/>
    <property type="match status" value="1"/>
</dbReference>
<dbReference type="Proteomes" id="UP000198983">
    <property type="component" value="Chromosome I"/>
</dbReference>
<evidence type="ECO:0000313" key="7">
    <source>
        <dbReference type="EMBL" id="SDT20278.1"/>
    </source>
</evidence>
<evidence type="ECO:0000313" key="8">
    <source>
        <dbReference type="Proteomes" id="UP000198983"/>
    </source>
</evidence>
<dbReference type="Gene3D" id="3.90.79.10">
    <property type="entry name" value="Nucleoside Triphosphate Pyrophosphohydrolase"/>
    <property type="match status" value="1"/>
</dbReference>
<dbReference type="InterPro" id="IPR016181">
    <property type="entry name" value="Acyl_CoA_acyltransferase"/>
</dbReference>
<dbReference type="AlphaFoldDB" id="A0A1H1YFI2"/>
<feature type="domain" description="Nudix hydrolase" evidence="6">
    <location>
        <begin position="159"/>
        <end position="290"/>
    </location>
</feature>
<dbReference type="Gene3D" id="3.40.630.30">
    <property type="match status" value="1"/>
</dbReference>
<dbReference type="InterPro" id="IPR051908">
    <property type="entry name" value="Ribosomal_N-acetyltransferase"/>
</dbReference>
<dbReference type="Pfam" id="PF13302">
    <property type="entry name" value="Acetyltransf_3"/>
    <property type="match status" value="1"/>
</dbReference>
<dbReference type="InterPro" id="IPR020084">
    <property type="entry name" value="NUDIX_hydrolase_CS"/>
</dbReference>
<dbReference type="InterPro" id="IPR000182">
    <property type="entry name" value="GNAT_dom"/>
</dbReference>
<dbReference type="GO" id="GO:0016787">
    <property type="term" value="F:hydrolase activity"/>
    <property type="evidence" value="ECO:0007669"/>
    <property type="project" value="UniProtKB-KW"/>
</dbReference>
<accession>A0A1H1YFI2</accession>
<feature type="region of interest" description="Disordered" evidence="4">
    <location>
        <begin position="1"/>
        <end position="23"/>
    </location>
</feature>
<evidence type="ECO:0000259" key="5">
    <source>
        <dbReference type="PROSITE" id="PS51186"/>
    </source>
</evidence>
<dbReference type="PANTHER" id="PTHR43441">
    <property type="entry name" value="RIBOSOMAL-PROTEIN-SERINE ACETYLTRANSFERASE"/>
    <property type="match status" value="1"/>
</dbReference>
<dbReference type="InterPro" id="IPR015797">
    <property type="entry name" value="NUDIX_hydrolase-like_dom_sf"/>
</dbReference>
<evidence type="ECO:0000256" key="3">
    <source>
        <dbReference type="RuleBase" id="RU003476"/>
    </source>
</evidence>
<dbReference type="PRINTS" id="PR00502">
    <property type="entry name" value="NUDIXFAMILY"/>
</dbReference>
<dbReference type="InterPro" id="IPR020476">
    <property type="entry name" value="Nudix_hydrolase"/>
</dbReference>
<keyword evidence="2 3" id="KW-0378">Hydrolase</keyword>
<dbReference type="SUPFAM" id="SSF55811">
    <property type="entry name" value="Nudix"/>
    <property type="match status" value="1"/>
</dbReference>
<dbReference type="PROSITE" id="PS00893">
    <property type="entry name" value="NUDIX_BOX"/>
    <property type="match status" value="1"/>
</dbReference>
<dbReference type="GO" id="GO:0005737">
    <property type="term" value="C:cytoplasm"/>
    <property type="evidence" value="ECO:0007669"/>
    <property type="project" value="TreeGrafter"/>
</dbReference>
<evidence type="ECO:0000256" key="4">
    <source>
        <dbReference type="SAM" id="MobiDB-lite"/>
    </source>
</evidence>
<protein>
    <submittedName>
        <fullName evidence="7">Acetyltransferase (GNAT) domain-containing protein</fullName>
    </submittedName>
</protein>
<dbReference type="PROSITE" id="PS51186">
    <property type="entry name" value="GNAT"/>
    <property type="match status" value="1"/>
</dbReference>
<organism evidence="7 8">
    <name type="scientific">Actinopolymorpha singaporensis</name>
    <dbReference type="NCBI Taxonomy" id="117157"/>
    <lineage>
        <taxon>Bacteria</taxon>
        <taxon>Bacillati</taxon>
        <taxon>Actinomycetota</taxon>
        <taxon>Actinomycetes</taxon>
        <taxon>Propionibacteriales</taxon>
        <taxon>Actinopolymorphaceae</taxon>
        <taxon>Actinopolymorpha</taxon>
    </lineage>
</organism>
<dbReference type="GO" id="GO:0008999">
    <property type="term" value="F:protein-N-terminal-alanine acetyltransferase activity"/>
    <property type="evidence" value="ECO:0007669"/>
    <property type="project" value="TreeGrafter"/>
</dbReference>
<dbReference type="InterPro" id="IPR000086">
    <property type="entry name" value="NUDIX_hydrolase_dom"/>
</dbReference>
<dbReference type="RefSeq" id="WP_172805046.1">
    <property type="nucleotide sequence ID" value="NZ_LT629732.1"/>
</dbReference>
<comment type="similarity">
    <text evidence="1 3">Belongs to the Nudix hydrolase family.</text>
</comment>
<reference evidence="7 8" key="1">
    <citation type="submission" date="2016-10" db="EMBL/GenBank/DDBJ databases">
        <authorList>
            <person name="de Groot N.N."/>
        </authorList>
    </citation>
    <scope>NUCLEOTIDE SEQUENCE [LARGE SCALE GENOMIC DNA]</scope>
    <source>
        <strain evidence="7 8">DSM 22024</strain>
    </source>
</reference>
<sequence>MTSSAPTPGPDESAGPLTDGLVTLRPTKATDPYHFVVVAQDRQVGHVELHDLGGGVGELTWGIEETHRRQGYATRAVRLATVHALRDLGLHRVQAEVPAHDRASLRIASRAGLRREGLLRAHRTAQGERHDVVVLARLTGDPEPETQEGFIGLVNSSLPRTRLIAHVVVRDPQQRVLLAQVTYKPDWELPGGVVEPFESPREGAVRETWEEIGIELPIGKLLSVDWLPPWRGWDDAVELLFDGGVHEPEALLSTFTLAPHEIKQVEFCTLDQVRERCLPGTYRRMAAVLGAPEGAVLYLERGVTPGSPDPLV</sequence>
<evidence type="ECO:0000259" key="6">
    <source>
        <dbReference type="PROSITE" id="PS51462"/>
    </source>
</evidence>
<evidence type="ECO:0000256" key="2">
    <source>
        <dbReference type="ARBA" id="ARBA00022801"/>
    </source>
</evidence>
<dbReference type="SUPFAM" id="SSF55729">
    <property type="entry name" value="Acyl-CoA N-acyltransferases (Nat)"/>
    <property type="match status" value="1"/>
</dbReference>
<gene>
    <name evidence="7" type="ORF">SAMN04489717_5469</name>
</gene>
<keyword evidence="7" id="KW-0808">Transferase</keyword>
<feature type="domain" description="N-acetyltransferase" evidence="5">
    <location>
        <begin position="1"/>
        <end position="141"/>
    </location>
</feature>
<name>A0A1H1YFI2_9ACTN</name>
<dbReference type="PROSITE" id="PS51462">
    <property type="entry name" value="NUDIX"/>
    <property type="match status" value="1"/>
</dbReference>
<dbReference type="EMBL" id="LT629732">
    <property type="protein sequence ID" value="SDT20278.1"/>
    <property type="molecule type" value="Genomic_DNA"/>
</dbReference>
<dbReference type="STRING" id="117157.SAMN04489717_5469"/>
<dbReference type="PANTHER" id="PTHR43441:SF2">
    <property type="entry name" value="FAMILY ACETYLTRANSFERASE, PUTATIVE (AFU_ORTHOLOGUE AFUA_7G00850)-RELATED"/>
    <property type="match status" value="1"/>
</dbReference>
<dbReference type="CDD" id="cd18876">
    <property type="entry name" value="NUDIX_Hydrolase"/>
    <property type="match status" value="1"/>
</dbReference>
<dbReference type="CDD" id="cd04301">
    <property type="entry name" value="NAT_SF"/>
    <property type="match status" value="1"/>
</dbReference>
<keyword evidence="8" id="KW-1185">Reference proteome</keyword>
<proteinExistence type="inferred from homology"/>
<evidence type="ECO:0000256" key="1">
    <source>
        <dbReference type="ARBA" id="ARBA00005582"/>
    </source>
</evidence>
<dbReference type="GO" id="GO:1990189">
    <property type="term" value="F:protein N-terminal-serine acetyltransferase activity"/>
    <property type="evidence" value="ECO:0007669"/>
    <property type="project" value="TreeGrafter"/>
</dbReference>